<dbReference type="Pfam" id="PF09994">
    <property type="entry name" value="T6SS_Tle1-like_cat"/>
    <property type="match status" value="1"/>
</dbReference>
<name>A0A6A5WLL2_9PLEO</name>
<gene>
    <name evidence="2" type="ORF">P154DRAFT_438948</name>
</gene>
<accession>A0A6A5WLL2</accession>
<protein>
    <recommendedName>
        <fullName evidence="1">T6SS Phospholipase effector Tle1-like catalytic domain-containing protein</fullName>
    </recommendedName>
</protein>
<dbReference type="OrthoDB" id="3057168at2759"/>
<proteinExistence type="predicted"/>
<organism evidence="2 3">
    <name type="scientific">Amniculicola lignicola CBS 123094</name>
    <dbReference type="NCBI Taxonomy" id="1392246"/>
    <lineage>
        <taxon>Eukaryota</taxon>
        <taxon>Fungi</taxon>
        <taxon>Dikarya</taxon>
        <taxon>Ascomycota</taxon>
        <taxon>Pezizomycotina</taxon>
        <taxon>Dothideomycetes</taxon>
        <taxon>Pleosporomycetidae</taxon>
        <taxon>Pleosporales</taxon>
        <taxon>Amniculicolaceae</taxon>
        <taxon>Amniculicola</taxon>
    </lineage>
</organism>
<dbReference type="PANTHER" id="PTHR33840">
    <property type="match status" value="1"/>
</dbReference>
<evidence type="ECO:0000259" key="1">
    <source>
        <dbReference type="Pfam" id="PF09994"/>
    </source>
</evidence>
<sequence length="496" mass="55364">MKRIVVCCDGTWLDSNTGSQITLNPFQSLAAELTGKISLQSPSNVTRIGRSVAQLDTSRSEPIQQITYYQAGLGTQNLQDKIIGGATGYGLAEHIREAYQFVAANYNHEAYDVDGDGTRGDEIYLLGFSRGAFTARSIASFINDVGLLTKVGMMHFYTIFADWENQQRKGWKVPFKEDPFPGHDKAEYNLFEKEGKKRYVGKLVELGMTVPGVRVQAVAVWDTVGSLGIPRLGIFNTLNHESLDYAFVDTSVPPCVSHAIHAISLDEDRKPFMPTIWELPNPAPGQTLNQVWFAGAHSDVGGSYDDTRAADITLIWMISQLSTLGLAFDKEIMKRQTFKPEGEKEPPVPWSCGLIHNEFKGFHVLGDDLTRSPSAYLRYDHYTGIPKIPHEELVNTYEKVHSSVRTRWGLKGKGHDGKDYKSEALKGWKVEGVVESAAVDELGFTAEKIRKGQEGIAWRNGKKVMKEDPIGDLEWELLRRFRPDIGGKFLSIAVKF</sequence>
<feature type="domain" description="T6SS Phospholipase effector Tle1-like catalytic" evidence="1">
    <location>
        <begin position="2"/>
        <end position="320"/>
    </location>
</feature>
<dbReference type="InterPro" id="IPR018712">
    <property type="entry name" value="Tle1-like_cat"/>
</dbReference>
<dbReference type="AlphaFoldDB" id="A0A6A5WLL2"/>
<reference evidence="2" key="1">
    <citation type="journal article" date="2020" name="Stud. Mycol.">
        <title>101 Dothideomycetes genomes: a test case for predicting lifestyles and emergence of pathogens.</title>
        <authorList>
            <person name="Haridas S."/>
            <person name="Albert R."/>
            <person name="Binder M."/>
            <person name="Bloem J."/>
            <person name="Labutti K."/>
            <person name="Salamov A."/>
            <person name="Andreopoulos B."/>
            <person name="Baker S."/>
            <person name="Barry K."/>
            <person name="Bills G."/>
            <person name="Bluhm B."/>
            <person name="Cannon C."/>
            <person name="Castanera R."/>
            <person name="Culley D."/>
            <person name="Daum C."/>
            <person name="Ezra D."/>
            <person name="Gonzalez J."/>
            <person name="Henrissat B."/>
            <person name="Kuo A."/>
            <person name="Liang C."/>
            <person name="Lipzen A."/>
            <person name="Lutzoni F."/>
            <person name="Magnuson J."/>
            <person name="Mondo S."/>
            <person name="Nolan M."/>
            <person name="Ohm R."/>
            <person name="Pangilinan J."/>
            <person name="Park H.-J."/>
            <person name="Ramirez L."/>
            <person name="Alfaro M."/>
            <person name="Sun H."/>
            <person name="Tritt A."/>
            <person name="Yoshinaga Y."/>
            <person name="Zwiers L.-H."/>
            <person name="Turgeon B."/>
            <person name="Goodwin S."/>
            <person name="Spatafora J."/>
            <person name="Crous P."/>
            <person name="Grigoriev I."/>
        </authorList>
    </citation>
    <scope>NUCLEOTIDE SEQUENCE</scope>
    <source>
        <strain evidence="2">CBS 123094</strain>
    </source>
</reference>
<dbReference type="EMBL" id="ML977603">
    <property type="protein sequence ID" value="KAF1998536.1"/>
    <property type="molecule type" value="Genomic_DNA"/>
</dbReference>
<evidence type="ECO:0000313" key="2">
    <source>
        <dbReference type="EMBL" id="KAF1998536.1"/>
    </source>
</evidence>
<evidence type="ECO:0000313" key="3">
    <source>
        <dbReference type="Proteomes" id="UP000799779"/>
    </source>
</evidence>
<keyword evidence="3" id="KW-1185">Reference proteome</keyword>
<dbReference type="PANTHER" id="PTHR33840:SF1">
    <property type="entry name" value="TLE1 PHOSPHOLIPASE DOMAIN-CONTAINING PROTEIN"/>
    <property type="match status" value="1"/>
</dbReference>
<dbReference type="Proteomes" id="UP000799779">
    <property type="component" value="Unassembled WGS sequence"/>
</dbReference>